<dbReference type="InterPro" id="IPR041172">
    <property type="entry name" value="EstA_Ig-like_N"/>
</dbReference>
<name>A0A918E7R0_9ACTN</name>
<proteinExistence type="predicted"/>
<accession>A0A918E7R0</accession>
<dbReference type="Pfam" id="PF18435">
    <property type="entry name" value="EstA_Ig_like"/>
    <property type="match status" value="1"/>
</dbReference>
<evidence type="ECO:0000313" key="5">
    <source>
        <dbReference type="Proteomes" id="UP000660745"/>
    </source>
</evidence>
<dbReference type="PANTHER" id="PTHR43037">
    <property type="entry name" value="UNNAMED PRODUCT-RELATED"/>
    <property type="match status" value="1"/>
</dbReference>
<dbReference type="PANTHER" id="PTHR43037:SF1">
    <property type="entry name" value="BLL1128 PROTEIN"/>
    <property type="match status" value="1"/>
</dbReference>
<dbReference type="AlphaFoldDB" id="A0A918E7R0"/>
<dbReference type="Gene3D" id="2.60.40.2180">
    <property type="match status" value="1"/>
</dbReference>
<dbReference type="InterPro" id="IPR029058">
    <property type="entry name" value="AB_hydrolase_fold"/>
</dbReference>
<dbReference type="RefSeq" id="WP_189142424.1">
    <property type="nucleotide sequence ID" value="NZ_BMNK01000013.1"/>
</dbReference>
<evidence type="ECO:0000259" key="3">
    <source>
        <dbReference type="Pfam" id="PF18435"/>
    </source>
</evidence>
<evidence type="ECO:0000256" key="2">
    <source>
        <dbReference type="SAM" id="SignalP"/>
    </source>
</evidence>
<feature type="signal peptide" evidence="2">
    <location>
        <begin position="1"/>
        <end position="24"/>
    </location>
</feature>
<dbReference type="Gene3D" id="3.40.50.1820">
    <property type="entry name" value="alpha/beta hydrolase"/>
    <property type="match status" value="1"/>
</dbReference>
<evidence type="ECO:0000313" key="4">
    <source>
        <dbReference type="EMBL" id="GGP13114.1"/>
    </source>
</evidence>
<organism evidence="4 5">
    <name type="scientific">Nonomuraea glycinis</name>
    <dbReference type="NCBI Taxonomy" id="2047744"/>
    <lineage>
        <taxon>Bacteria</taxon>
        <taxon>Bacillati</taxon>
        <taxon>Actinomycetota</taxon>
        <taxon>Actinomycetes</taxon>
        <taxon>Streptosporangiales</taxon>
        <taxon>Streptosporangiaceae</taxon>
        <taxon>Nonomuraea</taxon>
    </lineage>
</organism>
<sequence>MRIRRWVGVMASALAMVASGLVSAAPADASSGPDAGIRSITPITTVYTYGQKVSAVAVEYGQNVNPRELDTSTFSVQDTLYNFRFNPIEDLPKLTDRKVTRAYTNDAATIRADHRSTPGRYVIVELDPEQNAGWTVITSKCPNGRCAVRVNPDLPTRVVQRKNVYGQPGHGLGRGPLLAKGTPNTSRKVTEKPVNLLVDEFRYGSYLSNGMVLPYHYHLPKNYDPAKTYPLMVVLPGHGMGWDGDNLMVQVAADIPATAWLQQKWTGGTEDVIVLAPQHQRVGGAAEADLLVKLLDQFLKDYAVDKRRVYATTVSYGSQLLWHAFAKRPDLFAGGLVTGGFAVNAEQAAAIAAAEVPLWVTHGVHDHLLNISLARTTRQLLQNAYTARGKSPEEIGTLMHYTEYEDAAFSLPDYHAAYGPTYEDTSILQWLLSRTKPQA</sequence>
<protein>
    <recommendedName>
        <fullName evidence="3">Esterase Ig-like N-terminal domain-containing protein</fullName>
    </recommendedName>
</protein>
<reference evidence="4" key="1">
    <citation type="journal article" date="2014" name="Int. J. Syst. Evol. Microbiol.">
        <title>Complete genome sequence of Corynebacterium casei LMG S-19264T (=DSM 44701T), isolated from a smear-ripened cheese.</title>
        <authorList>
            <consortium name="US DOE Joint Genome Institute (JGI-PGF)"/>
            <person name="Walter F."/>
            <person name="Albersmeier A."/>
            <person name="Kalinowski J."/>
            <person name="Ruckert C."/>
        </authorList>
    </citation>
    <scope>NUCLEOTIDE SEQUENCE</scope>
    <source>
        <strain evidence="4">CGMCC 4.7430</strain>
    </source>
</reference>
<dbReference type="InterPro" id="IPR050955">
    <property type="entry name" value="Plant_Biomass_Hydrol_Est"/>
</dbReference>
<feature type="chain" id="PRO_5038496876" description="Esterase Ig-like N-terminal domain-containing protein" evidence="2">
    <location>
        <begin position="25"/>
        <end position="439"/>
    </location>
</feature>
<dbReference type="SUPFAM" id="SSF53474">
    <property type="entry name" value="alpha/beta-Hydrolases"/>
    <property type="match status" value="1"/>
</dbReference>
<evidence type="ECO:0000256" key="1">
    <source>
        <dbReference type="ARBA" id="ARBA00022729"/>
    </source>
</evidence>
<reference evidence="4" key="2">
    <citation type="submission" date="2020-09" db="EMBL/GenBank/DDBJ databases">
        <authorList>
            <person name="Sun Q."/>
            <person name="Zhou Y."/>
        </authorList>
    </citation>
    <scope>NUCLEOTIDE SEQUENCE</scope>
    <source>
        <strain evidence="4">CGMCC 4.7430</strain>
    </source>
</reference>
<dbReference type="EMBL" id="BMNK01000013">
    <property type="protein sequence ID" value="GGP13114.1"/>
    <property type="molecule type" value="Genomic_DNA"/>
</dbReference>
<comment type="caution">
    <text evidence="4">The sequence shown here is derived from an EMBL/GenBank/DDBJ whole genome shotgun (WGS) entry which is preliminary data.</text>
</comment>
<feature type="domain" description="Esterase Ig-like N-terminal" evidence="3">
    <location>
        <begin position="40"/>
        <end position="168"/>
    </location>
</feature>
<keyword evidence="5" id="KW-1185">Reference proteome</keyword>
<keyword evidence="1 2" id="KW-0732">Signal</keyword>
<dbReference type="Proteomes" id="UP000660745">
    <property type="component" value="Unassembled WGS sequence"/>
</dbReference>
<gene>
    <name evidence="4" type="ORF">GCM10012278_63600</name>
</gene>